<dbReference type="SUPFAM" id="SSF103473">
    <property type="entry name" value="MFS general substrate transporter"/>
    <property type="match status" value="1"/>
</dbReference>
<keyword evidence="4" id="KW-1133">Transmembrane helix</keyword>
<dbReference type="EMBL" id="CAJPDQ010000017">
    <property type="protein sequence ID" value="CAF9921652.1"/>
    <property type="molecule type" value="Genomic_DNA"/>
</dbReference>
<feature type="transmembrane region" description="Helical" evidence="4">
    <location>
        <begin position="364"/>
        <end position="387"/>
    </location>
</feature>
<feature type="transmembrane region" description="Helical" evidence="4">
    <location>
        <begin position="560"/>
        <end position="579"/>
    </location>
</feature>
<feature type="transmembrane region" description="Helical" evidence="4">
    <location>
        <begin position="339"/>
        <end position="357"/>
    </location>
</feature>
<feature type="transmembrane region" description="Helical" evidence="4">
    <location>
        <begin position="40"/>
        <end position="64"/>
    </location>
</feature>
<protein>
    <recommendedName>
        <fullName evidence="6">Major facilitator superfamily (MFS) profile domain-containing protein</fullName>
    </recommendedName>
</protein>
<dbReference type="AlphaFoldDB" id="A0A8H3IB66"/>
<feature type="transmembrane region" description="Helical" evidence="4">
    <location>
        <begin position="427"/>
        <end position="444"/>
    </location>
</feature>
<evidence type="ECO:0000256" key="4">
    <source>
        <dbReference type="SAM" id="Phobius"/>
    </source>
</evidence>
<dbReference type="PANTHER" id="PTHR43702:SF13">
    <property type="entry name" value="MONOSACCHARIDE TRANSPORTER, PUTATIVE (AFU_ORTHOLOGUE AFUA_4G06630)-RELATED"/>
    <property type="match status" value="1"/>
</dbReference>
<keyword evidence="4" id="KW-0472">Membrane</keyword>
<dbReference type="PANTHER" id="PTHR43702">
    <property type="entry name" value="L-FUCOSE-PROTON SYMPORTER"/>
    <property type="match status" value="1"/>
</dbReference>
<feature type="transmembrane region" description="Helical" evidence="4">
    <location>
        <begin position="393"/>
        <end position="415"/>
    </location>
</feature>
<comment type="caution">
    <text evidence="7">The sequence shown here is derived from an EMBL/GenBank/DDBJ whole genome shotgun (WGS) entry which is preliminary data.</text>
</comment>
<evidence type="ECO:0000256" key="1">
    <source>
        <dbReference type="ARBA" id="ARBA00004429"/>
    </source>
</evidence>
<keyword evidence="8" id="KW-1185">Reference proteome</keyword>
<sequence length="751" mass="81039">MAIVICAGFSLTIANALQCVPVWAELVEPVPGYAHCTDIITLYLSSAPVHISTDLMILALPIPIITQMRLPRKQKIILVVTFSFGAFVAAVDVVRIAYLEQAFQIQFSSDGAGRVSITDDFSWSASLCFLWSAVEVHVGIICACVPSLKPLVAKTLPNLLRDTKEPHDVSGMMSSAHGIGAGGGMVNVADFGQSSPRNAGSLGITGLPSNPKDKEYEDTRLSKEINGPNESQPQKSSQDEIGLMDFLTTPEMRSPKLNRASTALTNTTHKTTATNFGFYSMDSKKPMTKLSNKESILPLAYVTILFFVWGCAYGFLNILNSRFATVAGFGSGQMVGTHAAYYAGYAIGPFLPGWWVLKRGGFKATFVAGLCIYAAGTLVFWPAAVLLSFPAFIVSNLIVGIGVSVLEVGANPFIALCGPCAYSEARLNISQGVQAIGTVLAPLLAERVLFRTVTDTTSLINVQWTYLGLSLFAVALAVIFSYLQIPEASDEDFAEIAEKRSTVYSTLIFGKITVVHLTLALGVFAQFCYVGAQEAASVAYTGYINTVDTNSQLDAFDWQTVGHTVFAVGRFLCAALQLFMKPRRILLLLFIGMIITSALCMSLTGQSAIAALTLYELFQSGVFSFIYAISLRGLGSHTKIGAVWLSAAICGGAIFPVIRNPVINGQGYSYSFCIVLAPVVFGALFPLYLEAVPAAKKQVDPIYQHKPVLPVQQGDEPRTDSRGSFTSNLSEKVKSRFKRNREDTMVEHIDG</sequence>
<feature type="transmembrane region" description="Helical" evidence="4">
    <location>
        <begin position="464"/>
        <end position="483"/>
    </location>
</feature>
<evidence type="ECO:0000313" key="7">
    <source>
        <dbReference type="EMBL" id="CAF9921652.1"/>
    </source>
</evidence>
<dbReference type="Pfam" id="PF07690">
    <property type="entry name" value="MFS_1"/>
    <property type="match status" value="1"/>
</dbReference>
<feature type="transmembrane region" description="Helical" evidence="4">
    <location>
        <begin position="123"/>
        <end position="145"/>
    </location>
</feature>
<keyword evidence="5" id="KW-0732">Signal</keyword>
<dbReference type="InterPro" id="IPR050375">
    <property type="entry name" value="MFS_TsgA-like"/>
</dbReference>
<feature type="transmembrane region" description="Helical" evidence="4">
    <location>
        <begin position="586"/>
        <end position="604"/>
    </location>
</feature>
<dbReference type="PROSITE" id="PS50850">
    <property type="entry name" value="MFS"/>
    <property type="match status" value="1"/>
</dbReference>
<dbReference type="GO" id="GO:0005886">
    <property type="term" value="C:plasma membrane"/>
    <property type="evidence" value="ECO:0007669"/>
    <property type="project" value="UniProtKB-SubCell"/>
</dbReference>
<dbReference type="GO" id="GO:0022857">
    <property type="term" value="F:transmembrane transporter activity"/>
    <property type="evidence" value="ECO:0007669"/>
    <property type="project" value="InterPro"/>
</dbReference>
<gene>
    <name evidence="7" type="ORF">GOMPHAMPRED_002350</name>
</gene>
<dbReference type="InterPro" id="IPR036259">
    <property type="entry name" value="MFS_trans_sf"/>
</dbReference>
<feature type="signal peptide" evidence="5">
    <location>
        <begin position="1"/>
        <end position="16"/>
    </location>
</feature>
<feature type="transmembrane region" description="Helical" evidence="4">
    <location>
        <begin position="668"/>
        <end position="689"/>
    </location>
</feature>
<feature type="transmembrane region" description="Helical" evidence="4">
    <location>
        <begin position="296"/>
        <end position="319"/>
    </location>
</feature>
<organism evidence="7 8">
    <name type="scientific">Gomphillus americanus</name>
    <dbReference type="NCBI Taxonomy" id="1940652"/>
    <lineage>
        <taxon>Eukaryota</taxon>
        <taxon>Fungi</taxon>
        <taxon>Dikarya</taxon>
        <taxon>Ascomycota</taxon>
        <taxon>Pezizomycotina</taxon>
        <taxon>Lecanoromycetes</taxon>
        <taxon>OSLEUM clade</taxon>
        <taxon>Ostropomycetidae</taxon>
        <taxon>Ostropales</taxon>
        <taxon>Graphidaceae</taxon>
        <taxon>Gomphilloideae</taxon>
        <taxon>Gomphillus</taxon>
    </lineage>
</organism>
<dbReference type="InterPro" id="IPR049326">
    <property type="entry name" value="Rhodopsin_dom_fungi"/>
</dbReference>
<feature type="compositionally biased region" description="Basic and acidic residues" evidence="3">
    <location>
        <begin position="211"/>
        <end position="223"/>
    </location>
</feature>
<comment type="subcellular location">
    <subcellularLocation>
        <location evidence="1">Cell inner membrane</location>
        <topology evidence="1">Multi-pass membrane protein</topology>
    </subcellularLocation>
</comment>
<name>A0A8H3IB66_9LECA</name>
<dbReference type="InterPro" id="IPR011701">
    <property type="entry name" value="MFS"/>
</dbReference>
<feature type="transmembrane region" description="Helical" evidence="4">
    <location>
        <begin position="503"/>
        <end position="525"/>
    </location>
</feature>
<feature type="transmembrane region" description="Helical" evidence="4">
    <location>
        <begin position="76"/>
        <end position="98"/>
    </location>
</feature>
<evidence type="ECO:0000259" key="6">
    <source>
        <dbReference type="PROSITE" id="PS50850"/>
    </source>
</evidence>
<dbReference type="Gene3D" id="1.20.1250.20">
    <property type="entry name" value="MFS general substrate transporter like domains"/>
    <property type="match status" value="2"/>
</dbReference>
<keyword evidence="2" id="KW-1003">Cell membrane</keyword>
<keyword evidence="4" id="KW-0812">Transmembrane</keyword>
<dbReference type="InterPro" id="IPR020846">
    <property type="entry name" value="MFS_dom"/>
</dbReference>
<feature type="transmembrane region" description="Helical" evidence="4">
    <location>
        <begin position="641"/>
        <end position="662"/>
    </location>
</feature>
<feature type="region of interest" description="Disordered" evidence="3">
    <location>
        <begin position="710"/>
        <end position="730"/>
    </location>
</feature>
<evidence type="ECO:0000256" key="5">
    <source>
        <dbReference type="SAM" id="SignalP"/>
    </source>
</evidence>
<feature type="chain" id="PRO_5034214458" description="Major facilitator superfamily (MFS) profile domain-containing protein" evidence="5">
    <location>
        <begin position="17"/>
        <end position="751"/>
    </location>
</feature>
<dbReference type="OrthoDB" id="546893at2759"/>
<accession>A0A8H3IB66</accession>
<reference evidence="7" key="1">
    <citation type="submission" date="2021-03" db="EMBL/GenBank/DDBJ databases">
        <authorList>
            <person name="Tagirdzhanova G."/>
        </authorList>
    </citation>
    <scope>NUCLEOTIDE SEQUENCE</scope>
</reference>
<evidence type="ECO:0000256" key="2">
    <source>
        <dbReference type="ARBA" id="ARBA00022475"/>
    </source>
</evidence>
<feature type="domain" description="Major facilitator superfamily (MFS) profile" evidence="6">
    <location>
        <begin position="298"/>
        <end position="694"/>
    </location>
</feature>
<evidence type="ECO:0000313" key="8">
    <source>
        <dbReference type="Proteomes" id="UP000664169"/>
    </source>
</evidence>
<dbReference type="Proteomes" id="UP000664169">
    <property type="component" value="Unassembled WGS sequence"/>
</dbReference>
<dbReference type="Pfam" id="PF20684">
    <property type="entry name" value="Fung_rhodopsin"/>
    <property type="match status" value="1"/>
</dbReference>
<feature type="transmembrane region" description="Helical" evidence="4">
    <location>
        <begin position="610"/>
        <end position="629"/>
    </location>
</feature>
<proteinExistence type="predicted"/>
<feature type="region of interest" description="Disordered" evidence="3">
    <location>
        <begin position="199"/>
        <end position="239"/>
    </location>
</feature>
<evidence type="ECO:0000256" key="3">
    <source>
        <dbReference type="SAM" id="MobiDB-lite"/>
    </source>
</evidence>